<protein>
    <recommendedName>
        <fullName evidence="6">Spore germination protein</fullName>
    </recommendedName>
</protein>
<comment type="caution">
    <text evidence="4">The sequence shown here is derived from an EMBL/GenBank/DDBJ whole genome shotgun (WGS) entry which is preliminary data.</text>
</comment>
<dbReference type="InterPro" id="IPR004995">
    <property type="entry name" value="Spore_Ger"/>
</dbReference>
<dbReference type="PANTHER" id="PTHR22550">
    <property type="entry name" value="SPORE GERMINATION PROTEIN"/>
    <property type="match status" value="1"/>
</dbReference>
<accession>A0ABQ2BS16</accession>
<keyword evidence="3" id="KW-1133">Transmembrane helix</keyword>
<proteinExistence type="inferred from homology"/>
<evidence type="ECO:0000256" key="1">
    <source>
        <dbReference type="ARBA" id="ARBA00005278"/>
    </source>
</evidence>
<evidence type="ECO:0000313" key="4">
    <source>
        <dbReference type="EMBL" id="GGI44791.1"/>
    </source>
</evidence>
<dbReference type="RefSeq" id="WP_229757468.1">
    <property type="nucleotide sequence ID" value="NZ_BMHE01000003.1"/>
</dbReference>
<keyword evidence="2 3" id="KW-0472">Membrane</keyword>
<dbReference type="EMBL" id="BMHE01000003">
    <property type="protein sequence ID" value="GGI44791.1"/>
    <property type="molecule type" value="Genomic_DNA"/>
</dbReference>
<feature type="transmembrane region" description="Helical" evidence="3">
    <location>
        <begin position="31"/>
        <end position="52"/>
    </location>
</feature>
<dbReference type="InterPro" id="IPR050768">
    <property type="entry name" value="UPF0353/GerABKA_families"/>
</dbReference>
<keyword evidence="3" id="KW-0812">Transmembrane</keyword>
<evidence type="ECO:0000256" key="3">
    <source>
        <dbReference type="SAM" id="Phobius"/>
    </source>
</evidence>
<evidence type="ECO:0000313" key="5">
    <source>
        <dbReference type="Proteomes" id="UP000615455"/>
    </source>
</evidence>
<dbReference type="Pfam" id="PF03323">
    <property type="entry name" value="GerA"/>
    <property type="match status" value="1"/>
</dbReference>
<comment type="similarity">
    <text evidence="1">Belongs to the GerABKA family.</text>
</comment>
<keyword evidence="5" id="KW-1185">Reference proteome</keyword>
<gene>
    <name evidence="4" type="ORF">GCM10008018_08860</name>
</gene>
<evidence type="ECO:0008006" key="6">
    <source>
        <dbReference type="Google" id="ProtNLM"/>
    </source>
</evidence>
<organism evidence="4 5">
    <name type="scientific">Paenibacillus marchantiophytorum</name>
    <dbReference type="NCBI Taxonomy" id="1619310"/>
    <lineage>
        <taxon>Bacteria</taxon>
        <taxon>Bacillati</taxon>
        <taxon>Bacillota</taxon>
        <taxon>Bacilli</taxon>
        <taxon>Bacillales</taxon>
        <taxon>Paenibacillaceae</taxon>
        <taxon>Paenibacillus</taxon>
    </lineage>
</organism>
<feature type="transmembrane region" description="Helical" evidence="3">
    <location>
        <begin position="102"/>
        <end position="122"/>
    </location>
</feature>
<dbReference type="PANTHER" id="PTHR22550:SF5">
    <property type="entry name" value="LEUCINE ZIPPER PROTEIN 4"/>
    <property type="match status" value="1"/>
</dbReference>
<dbReference type="Proteomes" id="UP000615455">
    <property type="component" value="Unassembled WGS sequence"/>
</dbReference>
<feature type="transmembrane region" description="Helical" evidence="3">
    <location>
        <begin position="128"/>
        <end position="155"/>
    </location>
</feature>
<name>A0ABQ2BS16_9BACL</name>
<reference evidence="5" key="1">
    <citation type="journal article" date="2019" name="Int. J. Syst. Evol. Microbiol.">
        <title>The Global Catalogue of Microorganisms (GCM) 10K type strain sequencing project: providing services to taxonomists for standard genome sequencing and annotation.</title>
        <authorList>
            <consortium name="The Broad Institute Genomics Platform"/>
            <consortium name="The Broad Institute Genome Sequencing Center for Infectious Disease"/>
            <person name="Wu L."/>
            <person name="Ma J."/>
        </authorList>
    </citation>
    <scope>NUCLEOTIDE SEQUENCE [LARGE SCALE GENOMIC DNA]</scope>
    <source>
        <strain evidence="5">CGMCC 1.15043</strain>
    </source>
</reference>
<evidence type="ECO:0000256" key="2">
    <source>
        <dbReference type="ARBA" id="ARBA00023136"/>
    </source>
</evidence>
<sequence>MLIVPMTLWSGLQSPDVYYEKFIYMSCIRMLRLLMVLVSLFLPAFYVAVSTFNPQLIPSNLLFSIISAREGIPFSAVGEALIMEVMFEVLREASHRLPKQIGSAVSIVGALVIGQASVQAGIVSAPMVIVVATTGISLPLPFLAISWVLLLGCFVSRY</sequence>